<evidence type="ECO:0000313" key="8">
    <source>
        <dbReference type="EMBL" id="SSX21687.1"/>
    </source>
</evidence>
<dbReference type="Pfam" id="PF00250">
    <property type="entry name" value="Forkhead"/>
    <property type="match status" value="1"/>
</dbReference>
<dbReference type="EMBL" id="UFQT01000204">
    <property type="protein sequence ID" value="SSX21687.1"/>
    <property type="molecule type" value="Genomic_DNA"/>
</dbReference>
<dbReference type="InterPro" id="IPR036390">
    <property type="entry name" value="WH_DNA-bd_sf"/>
</dbReference>
<comment type="subcellular location">
    <subcellularLocation>
        <location evidence="4">Nucleus</location>
    </subcellularLocation>
</comment>
<evidence type="ECO:0000256" key="1">
    <source>
        <dbReference type="ARBA" id="ARBA00022473"/>
    </source>
</evidence>
<evidence type="ECO:0000256" key="2">
    <source>
        <dbReference type="ARBA" id="ARBA00023125"/>
    </source>
</evidence>
<feature type="region of interest" description="Disordered" evidence="5">
    <location>
        <begin position="339"/>
        <end position="381"/>
    </location>
</feature>
<name>A0A336KA44_CULSO</name>
<feature type="domain" description="Fork-head" evidence="6">
    <location>
        <begin position="142"/>
        <end position="234"/>
    </location>
</feature>
<dbReference type="PANTHER" id="PTHR11829:SF343">
    <property type="entry name" value="FORK-HEAD DOMAIN-CONTAINING PROTEIN"/>
    <property type="match status" value="1"/>
</dbReference>
<feature type="region of interest" description="Disordered" evidence="5">
    <location>
        <begin position="315"/>
        <end position="334"/>
    </location>
</feature>
<keyword evidence="3 4" id="KW-0539">Nucleus</keyword>
<evidence type="ECO:0000256" key="5">
    <source>
        <dbReference type="SAM" id="MobiDB-lite"/>
    </source>
</evidence>
<organism evidence="7">
    <name type="scientific">Culicoides sonorensis</name>
    <name type="common">Biting midge</name>
    <dbReference type="NCBI Taxonomy" id="179676"/>
    <lineage>
        <taxon>Eukaryota</taxon>
        <taxon>Metazoa</taxon>
        <taxon>Ecdysozoa</taxon>
        <taxon>Arthropoda</taxon>
        <taxon>Hexapoda</taxon>
        <taxon>Insecta</taxon>
        <taxon>Pterygota</taxon>
        <taxon>Neoptera</taxon>
        <taxon>Endopterygota</taxon>
        <taxon>Diptera</taxon>
        <taxon>Nematocera</taxon>
        <taxon>Chironomoidea</taxon>
        <taxon>Ceratopogonidae</taxon>
        <taxon>Ceratopogoninae</taxon>
        <taxon>Culicoides</taxon>
        <taxon>Monoculicoides</taxon>
    </lineage>
</organism>
<feature type="region of interest" description="Disordered" evidence="5">
    <location>
        <begin position="424"/>
        <end position="449"/>
    </location>
</feature>
<sequence>MCTNESTTELSPIGKSLQYSPVPTSISSGPHSTESHLTVLAPSSQSSPLGASAAPRSSPPTMPTSNGPSPVGGAPSVNPQMHPLDQYRLQLYNYAMAERIRCGQYPMSPFSSPYSTVGPYGPRLALQMSLFHNRMFAPEEPKPQHSYIGLIAMAILGAPEQKMVLSDIYQHILDNYPYFRNRGPGWRNSIRHNLSLNDCFIKSGRSANGKGHYWAIHPANIDDFKRGDFRRRKAQRKVRKHMGLAVDDDGTDSPSPPPLSMTPPPGFGYPWVPHATALPNPLSIYSQVVTRKRQFDVASLLAPDSSDELHSLKHHPAKRFHASSSPNPDLDEDIDVVASDDQDDSVNNDKDTTGGNRSPCSTDDNLHSPPSGNNNPNNTPWSGLMQWPSAFPSLGVGGMDPRIFGRYYGQYMAAAQASRRFNQSQLGNNNNNSTELHGLSSPVHSNDCN</sequence>
<dbReference type="GO" id="GO:0000978">
    <property type="term" value="F:RNA polymerase II cis-regulatory region sequence-specific DNA binding"/>
    <property type="evidence" value="ECO:0007669"/>
    <property type="project" value="TreeGrafter"/>
</dbReference>
<reference evidence="8" key="2">
    <citation type="submission" date="2018-07" db="EMBL/GenBank/DDBJ databases">
        <authorList>
            <person name="Quirk P.G."/>
            <person name="Krulwich T.A."/>
        </authorList>
    </citation>
    <scope>NUCLEOTIDE SEQUENCE</scope>
</reference>
<dbReference type="PROSITE" id="PS50039">
    <property type="entry name" value="FORK_HEAD_3"/>
    <property type="match status" value="1"/>
</dbReference>
<dbReference type="GO" id="GO:0005634">
    <property type="term" value="C:nucleus"/>
    <property type="evidence" value="ECO:0007669"/>
    <property type="project" value="UniProtKB-SubCell"/>
</dbReference>
<dbReference type="Gene3D" id="1.10.10.10">
    <property type="entry name" value="Winged helix-like DNA-binding domain superfamily/Winged helix DNA-binding domain"/>
    <property type="match status" value="1"/>
</dbReference>
<feature type="compositionally biased region" description="Low complexity" evidence="5">
    <location>
        <begin position="367"/>
        <end position="381"/>
    </location>
</feature>
<dbReference type="InterPro" id="IPR047519">
    <property type="entry name" value="FH_FOXQ2-like"/>
</dbReference>
<keyword evidence="1" id="KW-0217">Developmental protein</keyword>
<evidence type="ECO:0000259" key="6">
    <source>
        <dbReference type="PROSITE" id="PS50039"/>
    </source>
</evidence>
<evidence type="ECO:0000256" key="4">
    <source>
        <dbReference type="PROSITE-ProRule" id="PRU00089"/>
    </source>
</evidence>
<evidence type="ECO:0000313" key="7">
    <source>
        <dbReference type="EMBL" id="SSX01307.1"/>
    </source>
</evidence>
<feature type="compositionally biased region" description="Polar residues" evidence="5">
    <location>
        <begin position="353"/>
        <end position="363"/>
    </location>
</feature>
<dbReference type="PROSITE" id="PS00658">
    <property type="entry name" value="FORK_HEAD_2"/>
    <property type="match status" value="1"/>
</dbReference>
<proteinExistence type="predicted"/>
<feature type="compositionally biased region" description="Polar residues" evidence="5">
    <location>
        <begin position="17"/>
        <end position="49"/>
    </location>
</feature>
<protein>
    <submittedName>
        <fullName evidence="7">CSON005083 protein</fullName>
    </submittedName>
</protein>
<dbReference type="PROSITE" id="PS00657">
    <property type="entry name" value="FORK_HEAD_1"/>
    <property type="match status" value="1"/>
</dbReference>
<gene>
    <name evidence="7" type="primary">CSON005083</name>
</gene>
<dbReference type="CDD" id="cd20035">
    <property type="entry name" value="FH_FOXQ2-like"/>
    <property type="match status" value="1"/>
</dbReference>
<dbReference type="PANTHER" id="PTHR11829">
    <property type="entry name" value="FORKHEAD BOX PROTEIN"/>
    <property type="match status" value="1"/>
</dbReference>
<dbReference type="GO" id="GO:0000981">
    <property type="term" value="F:DNA-binding transcription factor activity, RNA polymerase II-specific"/>
    <property type="evidence" value="ECO:0007669"/>
    <property type="project" value="TreeGrafter"/>
</dbReference>
<accession>A0A336KA44</accession>
<dbReference type="InterPro" id="IPR030456">
    <property type="entry name" value="TF_fork_head_CS_2"/>
</dbReference>
<evidence type="ECO:0000256" key="3">
    <source>
        <dbReference type="ARBA" id="ARBA00023242"/>
    </source>
</evidence>
<dbReference type="GO" id="GO:0009653">
    <property type="term" value="P:anatomical structure morphogenesis"/>
    <property type="evidence" value="ECO:0007669"/>
    <property type="project" value="TreeGrafter"/>
</dbReference>
<dbReference type="GO" id="GO:0030154">
    <property type="term" value="P:cell differentiation"/>
    <property type="evidence" value="ECO:0007669"/>
    <property type="project" value="TreeGrafter"/>
</dbReference>
<feature type="compositionally biased region" description="Pro residues" evidence="5">
    <location>
        <begin position="254"/>
        <end position="265"/>
    </location>
</feature>
<dbReference type="PRINTS" id="PR00053">
    <property type="entry name" value="FORKHEAD"/>
</dbReference>
<reference evidence="7" key="1">
    <citation type="submission" date="2018-04" db="EMBL/GenBank/DDBJ databases">
        <authorList>
            <person name="Go L.Y."/>
            <person name="Mitchell J.A."/>
        </authorList>
    </citation>
    <scope>NUCLEOTIDE SEQUENCE</scope>
    <source>
        <tissue evidence="7">Whole organism</tissue>
    </source>
</reference>
<dbReference type="EMBL" id="UFQS01000204">
    <property type="protein sequence ID" value="SSX01307.1"/>
    <property type="molecule type" value="Genomic_DNA"/>
</dbReference>
<dbReference type="SMART" id="SM00339">
    <property type="entry name" value="FH"/>
    <property type="match status" value="1"/>
</dbReference>
<dbReference type="InterPro" id="IPR001766">
    <property type="entry name" value="Fork_head_dom"/>
</dbReference>
<dbReference type="InterPro" id="IPR018122">
    <property type="entry name" value="TF_fork_head_CS_1"/>
</dbReference>
<dbReference type="VEuPathDB" id="VectorBase:CSON005083"/>
<dbReference type="InterPro" id="IPR036388">
    <property type="entry name" value="WH-like_DNA-bd_sf"/>
</dbReference>
<feature type="region of interest" description="Disordered" evidence="5">
    <location>
        <begin position="237"/>
        <end position="265"/>
    </location>
</feature>
<dbReference type="InterPro" id="IPR050211">
    <property type="entry name" value="FOX_domain-containing"/>
</dbReference>
<keyword evidence="2 4" id="KW-0238">DNA-binding</keyword>
<dbReference type="AlphaFoldDB" id="A0A336KA44"/>
<feature type="DNA-binding region" description="Fork-head" evidence="4">
    <location>
        <begin position="142"/>
        <end position="234"/>
    </location>
</feature>
<feature type="compositionally biased region" description="Polar residues" evidence="5">
    <location>
        <begin position="1"/>
        <end position="10"/>
    </location>
</feature>
<feature type="region of interest" description="Disordered" evidence="5">
    <location>
        <begin position="1"/>
        <end position="80"/>
    </location>
</feature>
<dbReference type="SUPFAM" id="SSF46785">
    <property type="entry name" value="Winged helix' DNA-binding domain"/>
    <property type="match status" value="1"/>
</dbReference>
<dbReference type="FunFam" id="1.10.10.10:FF:000352">
    <property type="entry name" value="Forkhead box Q2"/>
    <property type="match status" value="1"/>
</dbReference>